<protein>
    <recommendedName>
        <fullName evidence="4">Pyridoxamine 5'-phosphate oxidase</fullName>
    </recommendedName>
</protein>
<dbReference type="EMBL" id="JAAXKY010000008">
    <property type="protein sequence ID" value="NMH76415.1"/>
    <property type="molecule type" value="Genomic_DNA"/>
</dbReference>
<accession>A0ABX1RBC2</accession>
<evidence type="ECO:0000313" key="3">
    <source>
        <dbReference type="Proteomes" id="UP001296706"/>
    </source>
</evidence>
<gene>
    <name evidence="2" type="ORF">HF577_04760</name>
</gene>
<sequence length="201" mass="21808">MDDGYWLSPGSPARRNITENPAISVHTGDGHEVVIVEGVARIERVVASVQVRCDAYGPKYDYPLAVADGEVHDSGGMGSPAHRVVPHRVFGWDQDMTSPARWSFEDCECVFLAAAMPLPRRLHGPSSRAITLAGPLVTPVPILVVPSPGREPARRRTLRTTPNQGPRRAAQNGHTHENHAGHNRIPAHQACQHGTAHAEDD</sequence>
<name>A0ABX1RBC2_9PSEU</name>
<evidence type="ECO:0000256" key="1">
    <source>
        <dbReference type="SAM" id="MobiDB-lite"/>
    </source>
</evidence>
<dbReference type="RefSeq" id="WP_169394492.1">
    <property type="nucleotide sequence ID" value="NZ_BAAAJH010000008.1"/>
</dbReference>
<proteinExistence type="predicted"/>
<organism evidence="2 3">
    <name type="scientific">Pseudonocardia xinjiangensis</name>
    <dbReference type="NCBI Taxonomy" id="75289"/>
    <lineage>
        <taxon>Bacteria</taxon>
        <taxon>Bacillati</taxon>
        <taxon>Actinomycetota</taxon>
        <taxon>Actinomycetes</taxon>
        <taxon>Pseudonocardiales</taxon>
        <taxon>Pseudonocardiaceae</taxon>
        <taxon>Pseudonocardia</taxon>
    </lineage>
</organism>
<dbReference type="Proteomes" id="UP001296706">
    <property type="component" value="Unassembled WGS sequence"/>
</dbReference>
<dbReference type="SUPFAM" id="SSF50475">
    <property type="entry name" value="FMN-binding split barrel"/>
    <property type="match status" value="1"/>
</dbReference>
<dbReference type="InterPro" id="IPR012349">
    <property type="entry name" value="Split_barrel_FMN-bd"/>
</dbReference>
<comment type="caution">
    <text evidence="2">The sequence shown here is derived from an EMBL/GenBank/DDBJ whole genome shotgun (WGS) entry which is preliminary data.</text>
</comment>
<evidence type="ECO:0008006" key="4">
    <source>
        <dbReference type="Google" id="ProtNLM"/>
    </source>
</evidence>
<evidence type="ECO:0000313" key="2">
    <source>
        <dbReference type="EMBL" id="NMH76415.1"/>
    </source>
</evidence>
<dbReference type="Gene3D" id="2.30.110.10">
    <property type="entry name" value="Electron Transport, Fmn-binding Protein, Chain A"/>
    <property type="match status" value="1"/>
</dbReference>
<keyword evidence="3" id="KW-1185">Reference proteome</keyword>
<reference evidence="2 3" key="1">
    <citation type="submission" date="2020-04" db="EMBL/GenBank/DDBJ databases">
        <authorList>
            <person name="Klaysubun C."/>
            <person name="Duangmal K."/>
            <person name="Lipun K."/>
        </authorList>
    </citation>
    <scope>NUCLEOTIDE SEQUENCE [LARGE SCALE GENOMIC DNA]</scope>
    <source>
        <strain evidence="2 3">JCM 11839</strain>
    </source>
</reference>
<feature type="region of interest" description="Disordered" evidence="1">
    <location>
        <begin position="147"/>
        <end position="201"/>
    </location>
</feature>